<evidence type="ECO:0000256" key="1">
    <source>
        <dbReference type="SAM" id="SignalP"/>
    </source>
</evidence>
<evidence type="ECO:0000313" key="2">
    <source>
        <dbReference type="EMBL" id="RRT65091.1"/>
    </source>
</evidence>
<dbReference type="Proteomes" id="UP000287651">
    <property type="component" value="Unassembled WGS sequence"/>
</dbReference>
<dbReference type="EMBL" id="AMZH03005940">
    <property type="protein sequence ID" value="RRT65091.1"/>
    <property type="molecule type" value="Genomic_DNA"/>
</dbReference>
<proteinExistence type="predicted"/>
<dbReference type="AlphaFoldDB" id="A0A426ZME5"/>
<accession>A0A426ZME5</accession>
<name>A0A426ZME5_ENSVE</name>
<feature type="chain" id="PRO_5019417592" description="Secreted protein" evidence="1">
    <location>
        <begin position="30"/>
        <end position="122"/>
    </location>
</feature>
<reference evidence="2 3" key="1">
    <citation type="journal article" date="2014" name="Agronomy (Basel)">
        <title>A Draft Genome Sequence for Ensete ventricosum, the Drought-Tolerant Tree Against Hunger.</title>
        <authorList>
            <person name="Harrison J."/>
            <person name="Moore K.A."/>
            <person name="Paszkiewicz K."/>
            <person name="Jones T."/>
            <person name="Grant M."/>
            <person name="Ambacheew D."/>
            <person name="Muzemil S."/>
            <person name="Studholme D.J."/>
        </authorList>
    </citation>
    <scope>NUCLEOTIDE SEQUENCE [LARGE SCALE GENOMIC DNA]</scope>
</reference>
<evidence type="ECO:0008006" key="4">
    <source>
        <dbReference type="Google" id="ProtNLM"/>
    </source>
</evidence>
<feature type="signal peptide" evidence="1">
    <location>
        <begin position="1"/>
        <end position="29"/>
    </location>
</feature>
<comment type="caution">
    <text evidence="2">The sequence shown here is derived from an EMBL/GenBank/DDBJ whole genome shotgun (WGS) entry which is preliminary data.</text>
</comment>
<sequence length="122" mass="13777">MQHHCVRWLQQQHYCITATVVLLVTTVQAATMHGSCTRTTCRLRQHCCRVTVMREQQSGVGNSHTSRPGASNKRWLRAEATLPARRWPPTATSDNSGRGSATLAIMEVLAYDRGQWPHKQRP</sequence>
<organism evidence="2 3">
    <name type="scientific">Ensete ventricosum</name>
    <name type="common">Abyssinian banana</name>
    <name type="synonym">Musa ensete</name>
    <dbReference type="NCBI Taxonomy" id="4639"/>
    <lineage>
        <taxon>Eukaryota</taxon>
        <taxon>Viridiplantae</taxon>
        <taxon>Streptophyta</taxon>
        <taxon>Embryophyta</taxon>
        <taxon>Tracheophyta</taxon>
        <taxon>Spermatophyta</taxon>
        <taxon>Magnoliopsida</taxon>
        <taxon>Liliopsida</taxon>
        <taxon>Zingiberales</taxon>
        <taxon>Musaceae</taxon>
        <taxon>Ensete</taxon>
    </lineage>
</organism>
<keyword evidence="1" id="KW-0732">Signal</keyword>
<gene>
    <name evidence="2" type="ORF">B296_00030952</name>
</gene>
<evidence type="ECO:0000313" key="3">
    <source>
        <dbReference type="Proteomes" id="UP000287651"/>
    </source>
</evidence>
<protein>
    <recommendedName>
        <fullName evidence="4">Secreted protein</fullName>
    </recommendedName>
</protein>